<dbReference type="GO" id="GO:0043743">
    <property type="term" value="F:LPPG:FO 2-phospho-L-lactate transferase activity"/>
    <property type="evidence" value="ECO:0007669"/>
    <property type="project" value="InterPro"/>
</dbReference>
<sequence>MSTSPRKKRIVVFSGGSAANNLIDVFKHLCKDSRSLDFILPISDNGGSTSEILRVCGGPGIGDVRSRLIRLAPEGMDGERSAIRNLLNHRLPADPGKARLEWYGIVEGTHVLWKGIPSEKRELLRSFFNHLNLELLKRQRPTAHFNFHSASTGNLFLTGARFFTGSFESAIYLFHSITGVPSNICVIPAINSNHAHHIAAGLADGSVIIGQNEISHPSASSASLLSPEDTPAGSDAGGSSADDEEEEEGGDNLPGSLASLRSQNIVFSKGHQDNEELPDRIERIWYINLYGEEIRPPANPKVISSLGSAGAVIYSIGSLYTSLMPCLVLRNVGRALAESGRDTPKILLLNGSHDRETGPDHEEFTATDFVRAIVRGCTSSMGGKEGGEIGWNRFVTHLIYLEGNGAPIVDTAELKRTGIECMRVYGRRNPDGEGRGMLYDPTALAQTLETILAARTKRTDARRMTVDTYGRSL</sequence>
<dbReference type="STRING" id="42249.A0A317T1B7"/>
<protein>
    <submittedName>
        <fullName evidence="2">UPF0052-domain-containing protein</fullName>
    </submittedName>
</protein>
<dbReference type="EMBL" id="PYWC01000009">
    <property type="protein sequence ID" value="PWW79231.1"/>
    <property type="molecule type" value="Genomic_DNA"/>
</dbReference>
<gene>
    <name evidence="2" type="ORF">C7212DRAFT_360703</name>
</gene>
<keyword evidence="3" id="KW-1185">Reference proteome</keyword>
<dbReference type="InterPro" id="IPR038136">
    <property type="entry name" value="CofD-like_dom_sf"/>
</dbReference>
<dbReference type="Pfam" id="PF01933">
    <property type="entry name" value="CofD"/>
    <property type="match status" value="1"/>
</dbReference>
<dbReference type="Gene3D" id="3.40.50.10680">
    <property type="entry name" value="CofD-like domains"/>
    <property type="match status" value="1"/>
</dbReference>
<dbReference type="SUPFAM" id="SSF142338">
    <property type="entry name" value="CofD-like"/>
    <property type="match status" value="1"/>
</dbReference>
<dbReference type="PANTHER" id="PTHR31240:SF0">
    <property type="entry name" value="MATERNAL EFFECT EMBRYO ARREST 18"/>
    <property type="match status" value="1"/>
</dbReference>
<dbReference type="CDD" id="cd07187">
    <property type="entry name" value="YvcK_like"/>
    <property type="match status" value="1"/>
</dbReference>
<dbReference type="OrthoDB" id="10267139at2759"/>
<evidence type="ECO:0000313" key="2">
    <source>
        <dbReference type="EMBL" id="PWW79231.1"/>
    </source>
</evidence>
<dbReference type="PANTHER" id="PTHR31240">
    <property type="entry name" value="MATERNAL EFFECT EMBRYO ARREST 18"/>
    <property type="match status" value="1"/>
</dbReference>
<feature type="compositionally biased region" description="Low complexity" evidence="1">
    <location>
        <begin position="218"/>
        <end position="240"/>
    </location>
</feature>
<comment type="caution">
    <text evidence="2">The sequence shown here is derived from an EMBL/GenBank/DDBJ whole genome shotgun (WGS) entry which is preliminary data.</text>
</comment>
<proteinExistence type="predicted"/>
<dbReference type="AlphaFoldDB" id="A0A317T1B7"/>
<accession>A0A317T1B7</accession>
<dbReference type="InterPro" id="IPR002882">
    <property type="entry name" value="CofD"/>
</dbReference>
<evidence type="ECO:0000313" key="3">
    <source>
        <dbReference type="Proteomes" id="UP000246991"/>
    </source>
</evidence>
<dbReference type="Proteomes" id="UP000246991">
    <property type="component" value="Unassembled WGS sequence"/>
</dbReference>
<feature type="compositionally biased region" description="Acidic residues" evidence="1">
    <location>
        <begin position="241"/>
        <end position="250"/>
    </location>
</feature>
<feature type="region of interest" description="Disordered" evidence="1">
    <location>
        <begin position="218"/>
        <end position="256"/>
    </location>
</feature>
<reference evidence="2 3" key="1">
    <citation type="submission" date="2018-03" db="EMBL/GenBank/DDBJ databases">
        <title>Genomes of Pezizomycetes fungi and the evolution of truffles.</title>
        <authorList>
            <person name="Murat C."/>
            <person name="Payen T."/>
            <person name="Noel B."/>
            <person name="Kuo A."/>
            <person name="Martin F.M."/>
        </authorList>
    </citation>
    <scope>NUCLEOTIDE SEQUENCE [LARGE SCALE GENOMIC DNA]</scope>
    <source>
        <strain evidence="2">091103-1</strain>
    </source>
</reference>
<evidence type="ECO:0000256" key="1">
    <source>
        <dbReference type="SAM" id="MobiDB-lite"/>
    </source>
</evidence>
<name>A0A317T1B7_9PEZI</name>
<organism evidence="2 3">
    <name type="scientific">Tuber magnatum</name>
    <name type="common">white Piedmont truffle</name>
    <dbReference type="NCBI Taxonomy" id="42249"/>
    <lineage>
        <taxon>Eukaryota</taxon>
        <taxon>Fungi</taxon>
        <taxon>Dikarya</taxon>
        <taxon>Ascomycota</taxon>
        <taxon>Pezizomycotina</taxon>
        <taxon>Pezizomycetes</taxon>
        <taxon>Pezizales</taxon>
        <taxon>Tuberaceae</taxon>
        <taxon>Tuber</taxon>
    </lineage>
</organism>